<sequence length="164" mass="17828">MFLRLIKFIIAPLVLTTLVIGVASIDNPKSLGRVGTKTISYYFVTTAVAIVVGLGIAYIISPGKGLSIEVPETKVEVNESEGIIQTFLNIVPENPILALAEGNILQIIFFAIFIGLAITFVVEKAEPVYRFFDVFAEVMFRITSIIMRFAPIAILGLVAPIIGQ</sequence>
<feature type="transmembrane region" description="Helical" evidence="7">
    <location>
        <begin position="39"/>
        <end position="60"/>
    </location>
</feature>
<dbReference type="Pfam" id="PF00375">
    <property type="entry name" value="SDF"/>
    <property type="match status" value="1"/>
</dbReference>
<dbReference type="EMBL" id="BOQT01000006">
    <property type="protein sequence ID" value="GIN20983.1"/>
    <property type="molecule type" value="Genomic_DNA"/>
</dbReference>
<dbReference type="InterPro" id="IPR036458">
    <property type="entry name" value="Na:dicarbo_symporter_sf"/>
</dbReference>
<dbReference type="PANTHER" id="PTHR42865:SF7">
    <property type="entry name" value="PROTON_GLUTAMATE-ASPARTATE SYMPORTER"/>
    <property type="match status" value="1"/>
</dbReference>
<evidence type="ECO:0000313" key="8">
    <source>
        <dbReference type="EMBL" id="GIN20983.1"/>
    </source>
</evidence>
<dbReference type="InterPro" id="IPR001991">
    <property type="entry name" value="Na-dicarboxylate_symporter"/>
</dbReference>
<name>A0ABQ4K810_9BACI</name>
<comment type="caution">
    <text evidence="8">The sequence shown here is derived from an EMBL/GenBank/DDBJ whole genome shotgun (WGS) entry which is preliminary data.</text>
</comment>
<evidence type="ECO:0000313" key="9">
    <source>
        <dbReference type="Proteomes" id="UP000680279"/>
    </source>
</evidence>
<dbReference type="Proteomes" id="UP000680279">
    <property type="component" value="Unassembled WGS sequence"/>
</dbReference>
<feature type="transmembrane region" description="Helical" evidence="7">
    <location>
        <begin position="104"/>
        <end position="122"/>
    </location>
</feature>
<keyword evidence="3" id="KW-1003">Cell membrane</keyword>
<protein>
    <recommendedName>
        <fullName evidence="10">Amino acid transporter</fullName>
    </recommendedName>
</protein>
<dbReference type="PRINTS" id="PR00173">
    <property type="entry name" value="EDTRNSPORT"/>
</dbReference>
<dbReference type="SUPFAM" id="SSF118215">
    <property type="entry name" value="Proton glutamate symport protein"/>
    <property type="match status" value="1"/>
</dbReference>
<evidence type="ECO:0000256" key="3">
    <source>
        <dbReference type="ARBA" id="ARBA00022475"/>
    </source>
</evidence>
<evidence type="ECO:0000256" key="7">
    <source>
        <dbReference type="SAM" id="Phobius"/>
    </source>
</evidence>
<organism evidence="8 9">
    <name type="scientific">Siminovitchia fordii</name>
    <dbReference type="NCBI Taxonomy" id="254759"/>
    <lineage>
        <taxon>Bacteria</taxon>
        <taxon>Bacillati</taxon>
        <taxon>Bacillota</taxon>
        <taxon>Bacilli</taxon>
        <taxon>Bacillales</taxon>
        <taxon>Bacillaceae</taxon>
        <taxon>Siminovitchia</taxon>
    </lineage>
</organism>
<evidence type="ECO:0000256" key="4">
    <source>
        <dbReference type="ARBA" id="ARBA00022692"/>
    </source>
</evidence>
<dbReference type="PANTHER" id="PTHR42865">
    <property type="entry name" value="PROTON/GLUTAMATE-ASPARTATE SYMPORTER"/>
    <property type="match status" value="1"/>
</dbReference>
<keyword evidence="9" id="KW-1185">Reference proteome</keyword>
<accession>A0ABQ4K810</accession>
<keyword evidence="6 7" id="KW-0472">Membrane</keyword>
<evidence type="ECO:0000256" key="6">
    <source>
        <dbReference type="ARBA" id="ARBA00023136"/>
    </source>
</evidence>
<comment type="subcellular location">
    <subcellularLocation>
        <location evidence="1">Cell membrane</location>
        <topology evidence="1">Multi-pass membrane protein</topology>
    </subcellularLocation>
</comment>
<evidence type="ECO:0000256" key="5">
    <source>
        <dbReference type="ARBA" id="ARBA00022989"/>
    </source>
</evidence>
<proteinExistence type="predicted"/>
<evidence type="ECO:0008006" key="10">
    <source>
        <dbReference type="Google" id="ProtNLM"/>
    </source>
</evidence>
<keyword evidence="5 7" id="KW-1133">Transmembrane helix</keyword>
<reference evidence="8 9" key="1">
    <citation type="submission" date="2021-03" db="EMBL/GenBank/DDBJ databases">
        <title>Antimicrobial resistance genes in bacteria isolated from Japanese honey, and their potential for conferring macrolide and lincosamide resistance in the American foulbrood pathogen Paenibacillus larvae.</title>
        <authorList>
            <person name="Okamoto M."/>
            <person name="Kumagai M."/>
            <person name="Kanamori H."/>
            <person name="Takamatsu D."/>
        </authorList>
    </citation>
    <scope>NUCLEOTIDE SEQUENCE [LARGE SCALE GENOMIC DNA]</scope>
    <source>
        <strain evidence="8 9">J1TS3</strain>
    </source>
</reference>
<dbReference type="Gene3D" id="1.10.3860.10">
    <property type="entry name" value="Sodium:dicarboxylate symporter"/>
    <property type="match status" value="1"/>
</dbReference>
<evidence type="ECO:0000256" key="1">
    <source>
        <dbReference type="ARBA" id="ARBA00004651"/>
    </source>
</evidence>
<evidence type="ECO:0000256" key="2">
    <source>
        <dbReference type="ARBA" id="ARBA00022448"/>
    </source>
</evidence>
<feature type="transmembrane region" description="Helical" evidence="7">
    <location>
        <begin position="142"/>
        <end position="162"/>
    </location>
</feature>
<gene>
    <name evidence="8" type="ORF">J1TS3_21170</name>
</gene>
<keyword evidence="2" id="KW-0813">Transport</keyword>
<keyword evidence="4 7" id="KW-0812">Transmembrane</keyword>